<feature type="transmembrane region" description="Helical" evidence="1">
    <location>
        <begin position="182"/>
        <end position="201"/>
    </location>
</feature>
<comment type="caution">
    <text evidence="2">The sequence shown here is derived from an EMBL/GenBank/DDBJ whole genome shotgun (WGS) entry which is preliminary data.</text>
</comment>
<organism evidence="2 3">
    <name type="scientific">Reticulomyxa filosa</name>
    <dbReference type="NCBI Taxonomy" id="46433"/>
    <lineage>
        <taxon>Eukaryota</taxon>
        <taxon>Sar</taxon>
        <taxon>Rhizaria</taxon>
        <taxon>Retaria</taxon>
        <taxon>Foraminifera</taxon>
        <taxon>Monothalamids</taxon>
        <taxon>Reticulomyxidae</taxon>
        <taxon>Reticulomyxa</taxon>
    </lineage>
</organism>
<name>X6LVL9_RETFI</name>
<gene>
    <name evidence="2" type="ORF">RFI_32192</name>
</gene>
<keyword evidence="1" id="KW-0472">Membrane</keyword>
<dbReference type="PANTHER" id="PTHR22605:SF16">
    <property type="entry name" value="E3 UBIQUITIN-PROTEIN LIGASE RNF213"/>
    <property type="match status" value="1"/>
</dbReference>
<dbReference type="GO" id="GO:0004842">
    <property type="term" value="F:ubiquitin-protein transferase activity"/>
    <property type="evidence" value="ECO:0007669"/>
    <property type="project" value="InterPro"/>
</dbReference>
<keyword evidence="3" id="KW-1185">Reference proteome</keyword>
<evidence type="ECO:0000313" key="2">
    <source>
        <dbReference type="EMBL" id="ETO05202.1"/>
    </source>
</evidence>
<keyword evidence="1" id="KW-0812">Transmembrane</keyword>
<evidence type="ECO:0000313" key="3">
    <source>
        <dbReference type="Proteomes" id="UP000023152"/>
    </source>
</evidence>
<dbReference type="GO" id="GO:0016887">
    <property type="term" value="F:ATP hydrolysis activity"/>
    <property type="evidence" value="ECO:0007669"/>
    <property type="project" value="InterPro"/>
</dbReference>
<sequence length="471" mass="55258">GRRDFYALIRHYMHNEIPPSKSFQGVMRNLGGCSDPQFQKCLAEVLEKVFRKSAKEISTLMSDWGSLKCVEMNLQDEDCRHCMLVCEKPYSWQLLLDHNLLSCEDAVFLFDSKFASDTATMTSYDHLHKVINCMQIGNKVVLYKLKSIHECLYDMLNQRYSTDSSGIPKIALLQKNLNLRHLLNNLFNILFLTCLFFFFFAKAEKAFFGRFERQYISYAGSLSPSSLEKVDIFKRYLCNRYGLFGEKNLPELFCGFNDDTIPSAILHILLQQGNRDNEDIKQDETEQLLKLFYPLRHPAKIASLVINSSSRNLDHTNQSFNTFEQVLDTAKKNCNKEMLLILTCDLEYNSFQRKWNSKHISDYMKVSHLEKDVTNFFESSKKNRLILQYQHKTNDLTQFFQIKCILESAYSSHCRKFDNEKSINEKLVVLIVHNVMEQKSPFPIIFSQFKQTLFCKTIEIFTNILLWKYFE</sequence>
<dbReference type="Proteomes" id="UP000023152">
    <property type="component" value="Unassembled WGS sequence"/>
</dbReference>
<dbReference type="EMBL" id="ASPP01028404">
    <property type="protein sequence ID" value="ETO05202.1"/>
    <property type="molecule type" value="Genomic_DNA"/>
</dbReference>
<feature type="non-terminal residue" evidence="2">
    <location>
        <position position="1"/>
    </location>
</feature>
<dbReference type="InterPro" id="IPR031248">
    <property type="entry name" value="RNF213"/>
</dbReference>
<evidence type="ECO:0000256" key="1">
    <source>
        <dbReference type="SAM" id="Phobius"/>
    </source>
</evidence>
<accession>X6LVL9</accession>
<protein>
    <submittedName>
        <fullName evidence="2">Uncharacterized protein</fullName>
    </submittedName>
</protein>
<dbReference type="AlphaFoldDB" id="X6LVL9"/>
<proteinExistence type="predicted"/>
<reference evidence="2 3" key="1">
    <citation type="journal article" date="2013" name="Curr. Biol.">
        <title>The Genome of the Foraminiferan Reticulomyxa filosa.</title>
        <authorList>
            <person name="Glockner G."/>
            <person name="Hulsmann N."/>
            <person name="Schleicher M."/>
            <person name="Noegel A.A."/>
            <person name="Eichinger L."/>
            <person name="Gallinger C."/>
            <person name="Pawlowski J."/>
            <person name="Sierra R."/>
            <person name="Euteneuer U."/>
            <person name="Pillet L."/>
            <person name="Moustafa A."/>
            <person name="Platzer M."/>
            <person name="Groth M."/>
            <person name="Szafranski K."/>
            <person name="Schliwa M."/>
        </authorList>
    </citation>
    <scope>NUCLEOTIDE SEQUENCE [LARGE SCALE GENOMIC DNA]</scope>
</reference>
<keyword evidence="1" id="KW-1133">Transmembrane helix</keyword>
<dbReference type="PANTHER" id="PTHR22605">
    <property type="entry name" value="RZ-TYPE DOMAIN-CONTAINING PROTEIN"/>
    <property type="match status" value="1"/>
</dbReference>